<reference evidence="6" key="1">
    <citation type="submission" date="2017-12" db="EMBL/GenBank/DDBJ databases">
        <title>Draft genome sequence of Telmatospirillum siberiense 26-4b1T, an acidotolerant peatland alphaproteobacterium potentially involved in sulfur cycling.</title>
        <authorList>
            <person name="Hausmann B."/>
            <person name="Pjevac P."/>
            <person name="Schreck K."/>
            <person name="Herbold C.W."/>
            <person name="Daims H."/>
            <person name="Wagner M."/>
            <person name="Pester M."/>
            <person name="Loy A."/>
        </authorList>
    </citation>
    <scope>NUCLEOTIDE SEQUENCE [LARGE SCALE GENOMIC DNA]</scope>
    <source>
        <strain evidence="6">26-4b1</strain>
    </source>
</reference>
<dbReference type="SUPFAM" id="SSF52540">
    <property type="entry name" value="P-loop containing nucleoside triphosphate hydrolases"/>
    <property type="match status" value="1"/>
</dbReference>
<dbReference type="Pfam" id="PF00437">
    <property type="entry name" value="T2SSE"/>
    <property type="match status" value="1"/>
</dbReference>
<dbReference type="GO" id="GO:0005524">
    <property type="term" value="F:ATP binding"/>
    <property type="evidence" value="ECO:0007669"/>
    <property type="project" value="UniProtKB-KW"/>
</dbReference>
<evidence type="ECO:0000313" key="6">
    <source>
        <dbReference type="Proteomes" id="UP000233293"/>
    </source>
</evidence>
<dbReference type="PANTHER" id="PTHR30258:SF2">
    <property type="entry name" value="COMG OPERON PROTEIN 1"/>
    <property type="match status" value="1"/>
</dbReference>
<evidence type="ECO:0000256" key="3">
    <source>
        <dbReference type="ARBA" id="ARBA00022840"/>
    </source>
</evidence>
<keyword evidence="2" id="KW-0547">Nucleotide-binding</keyword>
<dbReference type="PROSITE" id="PS00662">
    <property type="entry name" value="T2SP_E"/>
    <property type="match status" value="1"/>
</dbReference>
<dbReference type="Gene3D" id="3.40.50.300">
    <property type="entry name" value="P-loop containing nucleotide triphosphate hydrolases"/>
    <property type="match status" value="1"/>
</dbReference>
<dbReference type="RefSeq" id="WP_101253577.1">
    <property type="nucleotide sequence ID" value="NZ_PIUM01000051.1"/>
</dbReference>
<evidence type="ECO:0000313" key="5">
    <source>
        <dbReference type="EMBL" id="PKU21565.1"/>
    </source>
</evidence>
<dbReference type="PANTHER" id="PTHR30258">
    <property type="entry name" value="TYPE II SECRETION SYSTEM PROTEIN GSPE-RELATED"/>
    <property type="match status" value="1"/>
</dbReference>
<evidence type="ECO:0000256" key="1">
    <source>
        <dbReference type="ARBA" id="ARBA00006611"/>
    </source>
</evidence>
<dbReference type="FunFam" id="3.40.50.300:FF:000398">
    <property type="entry name" value="Type IV pilus assembly ATPase PilB"/>
    <property type="match status" value="1"/>
</dbReference>
<keyword evidence="6" id="KW-1185">Reference proteome</keyword>
<protein>
    <submittedName>
        <fullName evidence="5">Type II secretion system protein GspE</fullName>
    </submittedName>
</protein>
<dbReference type="InterPro" id="IPR003593">
    <property type="entry name" value="AAA+_ATPase"/>
</dbReference>
<dbReference type="Gene3D" id="3.30.450.90">
    <property type="match status" value="1"/>
</dbReference>
<organism evidence="5 6">
    <name type="scientific">Telmatospirillum siberiense</name>
    <dbReference type="NCBI Taxonomy" id="382514"/>
    <lineage>
        <taxon>Bacteria</taxon>
        <taxon>Pseudomonadati</taxon>
        <taxon>Pseudomonadota</taxon>
        <taxon>Alphaproteobacteria</taxon>
        <taxon>Rhodospirillales</taxon>
        <taxon>Rhodospirillaceae</taxon>
        <taxon>Telmatospirillum</taxon>
    </lineage>
</organism>
<dbReference type="CDD" id="cd01129">
    <property type="entry name" value="PulE-GspE-like"/>
    <property type="match status" value="1"/>
</dbReference>
<proteinExistence type="inferred from homology"/>
<evidence type="ECO:0000259" key="4">
    <source>
        <dbReference type="PROSITE" id="PS00662"/>
    </source>
</evidence>
<accession>A0A2N3PME2</accession>
<dbReference type="GO" id="GO:0016887">
    <property type="term" value="F:ATP hydrolysis activity"/>
    <property type="evidence" value="ECO:0007669"/>
    <property type="project" value="TreeGrafter"/>
</dbReference>
<sequence>SAIAAARACSEIRPSRVNTTASDAPVVRMVNALIARAVEARASDIHLEPAEDRLAVRLRIDGALGEEESLPNQVKAAVVSRIKVMAGLDIAERRLPQDGRLRLAVRGQEIDFRVATAPTIHGEGVVLRILDRSSLSLDFETLGFEPALLERYLEVLRRPHGIVLVIGPTGSGKTTTLYASLAALNTVDRKILTIEDPIEYRLAGISQTQVKHQIGLTFATALRSFLRQDPDVMMVGEIRDLETAQVAVQAALTGHTILSTLHTNDAASAVTRLLDIGVEPYLITSTLNAVMAQRLVRRLCPVCRRPYTPSEQDLSALGLAESEAAAVRTLYRPGGCSACSGSGFRGRLSVMELLAMDEAVVRLVLNRSEAREIRKVAVEAGMVGMLVDGLRKAGAGLTTVDEVLRVTREDH</sequence>
<feature type="non-terminal residue" evidence="5">
    <location>
        <position position="1"/>
    </location>
</feature>
<comment type="similarity">
    <text evidence="1">Belongs to the GSP E family.</text>
</comment>
<dbReference type="FunFam" id="3.30.450.90:FF:000001">
    <property type="entry name" value="Type II secretion system ATPase GspE"/>
    <property type="match status" value="1"/>
</dbReference>
<dbReference type="GO" id="GO:0005886">
    <property type="term" value="C:plasma membrane"/>
    <property type="evidence" value="ECO:0007669"/>
    <property type="project" value="TreeGrafter"/>
</dbReference>
<gene>
    <name evidence="5" type="ORF">CWS72_25990</name>
</gene>
<name>A0A2N3PME2_9PROT</name>
<dbReference type="InterPro" id="IPR001482">
    <property type="entry name" value="T2SS/T4SS_dom"/>
</dbReference>
<keyword evidence="3" id="KW-0067">ATP-binding</keyword>
<dbReference type="Proteomes" id="UP000233293">
    <property type="component" value="Unassembled WGS sequence"/>
</dbReference>
<dbReference type="InterPro" id="IPR027417">
    <property type="entry name" value="P-loop_NTPase"/>
</dbReference>
<dbReference type="SMART" id="SM00382">
    <property type="entry name" value="AAA"/>
    <property type="match status" value="1"/>
</dbReference>
<evidence type="ECO:0000256" key="2">
    <source>
        <dbReference type="ARBA" id="ARBA00022741"/>
    </source>
</evidence>
<dbReference type="EMBL" id="PIUM01000051">
    <property type="protein sequence ID" value="PKU21565.1"/>
    <property type="molecule type" value="Genomic_DNA"/>
</dbReference>
<comment type="caution">
    <text evidence="5">The sequence shown here is derived from an EMBL/GenBank/DDBJ whole genome shotgun (WGS) entry which is preliminary data.</text>
</comment>
<feature type="domain" description="Bacterial type II secretion system protein E" evidence="4">
    <location>
        <begin position="226"/>
        <end position="240"/>
    </location>
</feature>
<dbReference type="OrthoDB" id="9804785at2"/>
<dbReference type="AlphaFoldDB" id="A0A2N3PME2"/>